<dbReference type="GO" id="GO:0005737">
    <property type="term" value="C:cytoplasm"/>
    <property type="evidence" value="ECO:0007669"/>
    <property type="project" value="TreeGrafter"/>
</dbReference>
<reference evidence="7" key="1">
    <citation type="submission" date="2021-01" db="EMBL/GenBank/DDBJ databases">
        <authorList>
            <person name="Eckstrom K.M.E."/>
        </authorList>
    </citation>
    <scope>NUCLEOTIDE SEQUENCE</scope>
    <source>
        <strain evidence="7">UVCC 0001</strain>
    </source>
</reference>
<evidence type="ECO:0000256" key="4">
    <source>
        <dbReference type="SAM" id="MobiDB-lite"/>
    </source>
</evidence>
<evidence type="ECO:0000256" key="3">
    <source>
        <dbReference type="RuleBase" id="RU003932"/>
    </source>
</evidence>
<keyword evidence="2 3" id="KW-0342">GTP-binding</keyword>
<dbReference type="Proteomes" id="UP001255856">
    <property type="component" value="Unassembled WGS sequence"/>
</dbReference>
<dbReference type="Pfam" id="PF00350">
    <property type="entry name" value="Dynamin_N"/>
    <property type="match status" value="1"/>
</dbReference>
<feature type="domain" description="Dynamin-type G" evidence="6">
    <location>
        <begin position="1"/>
        <end position="251"/>
    </location>
</feature>
<sequence>MQVGRDFLPRGSNIVTRRPLILQLIKTVHPPGHNADWGEFLHCHGKRFYDFDRIRQEILAETERLAGGNKGVCDKPIRLKIYSSSVLTMTLVDLPGIARVPVGDQPDDIEARTRAMVLEYIRAESCIILAVTPANQDPAASDALELARSVDPGGERTLGVLTKLDLMDRGTDAVAALRNEVVPLRLGHVGVVLRSQEDIVNRLGMAEARAAERAWFEAHPSYAEVSGRCGVARLAAGLNSILAEHIRGALPALRGRLAVLGDAPPGSTPAARGALLLTLLDAFARRFRETLDGDSDALPTDQLAGGARLRHIFRDILDPGLDALDPTAELSDADVRTAIRNSGGVKGALLIPEAPFELLTRRAIERLLPPSLQCKEYVHAELLRIAAAAAPPDVARFPALQAVLAEAVEEYIAQGAAPAEAFIRNLVACELAFINTSHPQFIGGNRAIAQVLERQGGGGDGEEEEEGRGEGGGRANGAAGGTNAASKVPDARRPRPKGADADQVGRNPTTTDQPSSRLFNPSSGAPGGPQTTTRAGLASLREPWEEPPARGGVAAPSTRVRTSGSWFADLFAGRRGDAASAAAEAAAIGGSHGNAGLARPPTALRVPESMSDQEAVQVDVTRLLVASYFDIVRRNMQDLVPKALMLFLVNNLQRGLQQHLIHALYREELFEELMSEREDVAAKRASCLKTLRALRARAHTLEALPAEMAGRGGAAIADSVAASGRWNFKAMLAEVEQQDRRQAIYAGADVRSASTSPVRRPAIAAATSPWASYAH</sequence>
<dbReference type="InterPro" id="IPR020850">
    <property type="entry name" value="GED_dom"/>
</dbReference>
<feature type="compositionally biased region" description="Gly residues" evidence="4">
    <location>
        <begin position="470"/>
        <end position="480"/>
    </location>
</feature>
<dbReference type="PROSITE" id="PS51718">
    <property type="entry name" value="G_DYNAMIN_2"/>
    <property type="match status" value="1"/>
</dbReference>
<feature type="region of interest" description="Disordered" evidence="4">
    <location>
        <begin position="454"/>
        <end position="534"/>
    </location>
</feature>
<dbReference type="InterPro" id="IPR030381">
    <property type="entry name" value="G_DYNAMIN_dom"/>
</dbReference>
<dbReference type="PROSITE" id="PS51388">
    <property type="entry name" value="GED"/>
    <property type="match status" value="1"/>
</dbReference>
<organism evidence="7 8">
    <name type="scientific">Prototheca wickerhamii</name>
    <dbReference type="NCBI Taxonomy" id="3111"/>
    <lineage>
        <taxon>Eukaryota</taxon>
        <taxon>Viridiplantae</taxon>
        <taxon>Chlorophyta</taxon>
        <taxon>core chlorophytes</taxon>
        <taxon>Trebouxiophyceae</taxon>
        <taxon>Chlorellales</taxon>
        <taxon>Chlorellaceae</taxon>
        <taxon>Prototheca</taxon>
    </lineage>
</organism>
<dbReference type="GO" id="GO:0008017">
    <property type="term" value="F:microtubule binding"/>
    <property type="evidence" value="ECO:0007669"/>
    <property type="project" value="TreeGrafter"/>
</dbReference>
<keyword evidence="1 3" id="KW-0547">Nucleotide-binding</keyword>
<evidence type="ECO:0000313" key="8">
    <source>
        <dbReference type="Proteomes" id="UP001255856"/>
    </source>
</evidence>
<dbReference type="GO" id="GO:0005874">
    <property type="term" value="C:microtubule"/>
    <property type="evidence" value="ECO:0007669"/>
    <property type="project" value="TreeGrafter"/>
</dbReference>
<comment type="similarity">
    <text evidence="3">Belongs to the TRAFAC class dynamin-like GTPase superfamily. Dynamin/Fzo/YdjA family.</text>
</comment>
<feature type="compositionally biased region" description="Polar residues" evidence="4">
    <location>
        <begin position="506"/>
        <end position="534"/>
    </location>
</feature>
<keyword evidence="8" id="KW-1185">Reference proteome</keyword>
<dbReference type="AlphaFoldDB" id="A0AAD9ILM2"/>
<dbReference type="GO" id="GO:0016020">
    <property type="term" value="C:membrane"/>
    <property type="evidence" value="ECO:0007669"/>
    <property type="project" value="TreeGrafter"/>
</dbReference>
<evidence type="ECO:0000259" key="5">
    <source>
        <dbReference type="PROSITE" id="PS51388"/>
    </source>
</evidence>
<feature type="compositionally biased region" description="Basic and acidic residues" evidence="4">
    <location>
        <begin position="489"/>
        <end position="500"/>
    </location>
</feature>
<dbReference type="Pfam" id="PF01031">
    <property type="entry name" value="Dynamin_M"/>
    <property type="match status" value="1"/>
</dbReference>
<dbReference type="PRINTS" id="PR00195">
    <property type="entry name" value="DYNAMIN"/>
</dbReference>
<dbReference type="InterPro" id="IPR000375">
    <property type="entry name" value="Dynamin_stalk"/>
</dbReference>
<dbReference type="SUPFAM" id="SSF52540">
    <property type="entry name" value="P-loop containing nucleoside triphosphate hydrolases"/>
    <property type="match status" value="1"/>
</dbReference>
<gene>
    <name evidence="7" type="ORF">QBZ16_002580</name>
</gene>
<dbReference type="EMBL" id="JASFZW010000003">
    <property type="protein sequence ID" value="KAK2078890.1"/>
    <property type="molecule type" value="Genomic_DNA"/>
</dbReference>
<dbReference type="GO" id="GO:0005525">
    <property type="term" value="F:GTP binding"/>
    <property type="evidence" value="ECO:0007669"/>
    <property type="project" value="UniProtKB-KW"/>
</dbReference>
<dbReference type="GO" id="GO:0003924">
    <property type="term" value="F:GTPase activity"/>
    <property type="evidence" value="ECO:0007669"/>
    <property type="project" value="InterPro"/>
</dbReference>
<dbReference type="InterPro" id="IPR045063">
    <property type="entry name" value="Dynamin_N"/>
</dbReference>
<dbReference type="InterPro" id="IPR001401">
    <property type="entry name" value="Dynamin_GTPase"/>
</dbReference>
<feature type="domain" description="GED" evidence="5">
    <location>
        <begin position="618"/>
        <end position="709"/>
    </location>
</feature>
<evidence type="ECO:0000313" key="7">
    <source>
        <dbReference type="EMBL" id="KAK2078890.1"/>
    </source>
</evidence>
<accession>A0AAD9ILM2</accession>
<evidence type="ECO:0000259" key="6">
    <source>
        <dbReference type="PROSITE" id="PS51718"/>
    </source>
</evidence>
<dbReference type="InterPro" id="IPR003130">
    <property type="entry name" value="GED"/>
</dbReference>
<evidence type="ECO:0008006" key="9">
    <source>
        <dbReference type="Google" id="ProtNLM"/>
    </source>
</evidence>
<dbReference type="Gene3D" id="3.40.50.300">
    <property type="entry name" value="P-loop containing nucleotide triphosphate hydrolases"/>
    <property type="match status" value="1"/>
</dbReference>
<dbReference type="SMART" id="SM00302">
    <property type="entry name" value="GED"/>
    <property type="match status" value="1"/>
</dbReference>
<dbReference type="PANTHER" id="PTHR11566">
    <property type="entry name" value="DYNAMIN"/>
    <property type="match status" value="1"/>
</dbReference>
<dbReference type="PANTHER" id="PTHR11566:SF21">
    <property type="entry name" value="DYNAMIN RELATED PROTEIN 1, ISOFORM A"/>
    <property type="match status" value="1"/>
</dbReference>
<dbReference type="InterPro" id="IPR022812">
    <property type="entry name" value="Dynamin"/>
</dbReference>
<dbReference type="SMART" id="SM00053">
    <property type="entry name" value="DYNc"/>
    <property type="match status" value="1"/>
</dbReference>
<dbReference type="PROSITE" id="PS00410">
    <property type="entry name" value="G_DYNAMIN_1"/>
    <property type="match status" value="1"/>
</dbReference>
<dbReference type="InterPro" id="IPR019762">
    <property type="entry name" value="Dynamin_GTPase_CS"/>
</dbReference>
<protein>
    <recommendedName>
        <fullName evidence="9">Dynamin GTPase</fullName>
    </recommendedName>
</protein>
<comment type="caution">
    <text evidence="7">The sequence shown here is derived from an EMBL/GenBank/DDBJ whole genome shotgun (WGS) entry which is preliminary data.</text>
</comment>
<dbReference type="Gene3D" id="1.20.120.1240">
    <property type="entry name" value="Dynamin, middle domain"/>
    <property type="match status" value="2"/>
</dbReference>
<name>A0AAD9ILM2_PROWI</name>
<dbReference type="CDD" id="cd08771">
    <property type="entry name" value="DLP_1"/>
    <property type="match status" value="1"/>
</dbReference>
<dbReference type="Pfam" id="PF02212">
    <property type="entry name" value="GED"/>
    <property type="match status" value="1"/>
</dbReference>
<evidence type="ECO:0000256" key="1">
    <source>
        <dbReference type="ARBA" id="ARBA00022741"/>
    </source>
</evidence>
<dbReference type="InterPro" id="IPR027417">
    <property type="entry name" value="P-loop_NTPase"/>
</dbReference>
<proteinExistence type="inferred from homology"/>
<evidence type="ECO:0000256" key="2">
    <source>
        <dbReference type="ARBA" id="ARBA00023134"/>
    </source>
</evidence>